<evidence type="ECO:0000313" key="4">
    <source>
        <dbReference type="Proteomes" id="UP001525968"/>
    </source>
</evidence>
<feature type="chain" id="PRO_5046393901" evidence="1">
    <location>
        <begin position="39"/>
        <end position="195"/>
    </location>
</feature>
<evidence type="ECO:0000259" key="2">
    <source>
        <dbReference type="PROSITE" id="PS50206"/>
    </source>
</evidence>
<feature type="signal peptide" evidence="1">
    <location>
        <begin position="1"/>
        <end position="38"/>
    </location>
</feature>
<feature type="domain" description="Rhodanese" evidence="2">
    <location>
        <begin position="123"/>
        <end position="190"/>
    </location>
</feature>
<name>A0ABT2PJJ6_9BURK</name>
<organism evidence="3 4">
    <name type="scientific">Acidovorax bellezanensis</name>
    <dbReference type="NCBI Taxonomy" id="2976702"/>
    <lineage>
        <taxon>Bacteria</taxon>
        <taxon>Pseudomonadati</taxon>
        <taxon>Pseudomonadota</taxon>
        <taxon>Betaproteobacteria</taxon>
        <taxon>Burkholderiales</taxon>
        <taxon>Comamonadaceae</taxon>
        <taxon>Acidovorax</taxon>
    </lineage>
</organism>
<dbReference type="Gene3D" id="3.40.250.10">
    <property type="entry name" value="Rhodanese-like domain"/>
    <property type="match status" value="1"/>
</dbReference>
<dbReference type="Proteomes" id="UP001525968">
    <property type="component" value="Unassembled WGS sequence"/>
</dbReference>
<dbReference type="InterPro" id="IPR036873">
    <property type="entry name" value="Rhodanese-like_dom_sf"/>
</dbReference>
<gene>
    <name evidence="3" type="ORF">N0K08_08430</name>
</gene>
<dbReference type="EMBL" id="JAODYH010000004">
    <property type="protein sequence ID" value="MCT9810657.1"/>
    <property type="molecule type" value="Genomic_DNA"/>
</dbReference>
<reference evidence="3 4" key="1">
    <citation type="submission" date="2022-09" db="EMBL/GenBank/DDBJ databases">
        <title>Draft genome of isolate Be4.</title>
        <authorList>
            <person name="Sanchez-Castro I."/>
            <person name="Martinez-Rodriguez P."/>
            <person name="Descostes M."/>
            <person name="Merroun M."/>
        </authorList>
    </citation>
    <scope>NUCLEOTIDE SEQUENCE [LARGE SCALE GENOMIC DNA]</scope>
    <source>
        <strain evidence="3 4">Be4</strain>
    </source>
</reference>
<evidence type="ECO:0000256" key="1">
    <source>
        <dbReference type="SAM" id="SignalP"/>
    </source>
</evidence>
<proteinExistence type="predicted"/>
<dbReference type="InterPro" id="IPR001763">
    <property type="entry name" value="Rhodanese-like_dom"/>
</dbReference>
<sequence>MGGEMSITIEERAMRKISNFWHLSSAFALTLCAMTSFAQDVGFADELKDYGVAATKYPRPRSSGYGTATPTEIPGAKVLTTKDLISMLASDTKPIVVAAYRAEKTVAGGVVMDGAGEDRLLGLDKEKFDNALSGLTAGDKSKPIVFYCHGSKCWLSYNATLHAVDSGYSNVYWYRGGRDAWKAADQKFKMPAGSW</sequence>
<keyword evidence="4" id="KW-1185">Reference proteome</keyword>
<dbReference type="PROSITE" id="PS50206">
    <property type="entry name" value="RHODANESE_3"/>
    <property type="match status" value="1"/>
</dbReference>
<dbReference type="RefSeq" id="WP_261499760.1">
    <property type="nucleotide sequence ID" value="NZ_JAODYH010000004.1"/>
</dbReference>
<comment type="caution">
    <text evidence="3">The sequence shown here is derived from an EMBL/GenBank/DDBJ whole genome shotgun (WGS) entry which is preliminary data.</text>
</comment>
<protein>
    <submittedName>
        <fullName evidence="3">Rhodanese-like domain-containing protein</fullName>
    </submittedName>
</protein>
<evidence type="ECO:0000313" key="3">
    <source>
        <dbReference type="EMBL" id="MCT9810657.1"/>
    </source>
</evidence>
<dbReference type="CDD" id="cd00158">
    <property type="entry name" value="RHOD"/>
    <property type="match status" value="1"/>
</dbReference>
<dbReference type="Pfam" id="PF00581">
    <property type="entry name" value="Rhodanese"/>
    <property type="match status" value="1"/>
</dbReference>
<keyword evidence="1" id="KW-0732">Signal</keyword>
<accession>A0ABT2PJJ6</accession>
<dbReference type="SUPFAM" id="SSF52821">
    <property type="entry name" value="Rhodanese/Cell cycle control phosphatase"/>
    <property type="match status" value="1"/>
</dbReference>